<evidence type="ECO:0000256" key="1">
    <source>
        <dbReference type="SAM" id="Phobius"/>
    </source>
</evidence>
<dbReference type="Proteomes" id="UP000502608">
    <property type="component" value="Plasmid pPN3F2_2"/>
</dbReference>
<dbReference type="InterPro" id="IPR014911">
    <property type="entry name" value="PilS_N"/>
</dbReference>
<proteinExistence type="predicted"/>
<dbReference type="InterPro" id="IPR045584">
    <property type="entry name" value="Pilin-like"/>
</dbReference>
<dbReference type="KEGG" id="saes:HBH39_18870"/>
<evidence type="ECO:0000313" key="3">
    <source>
        <dbReference type="EMBL" id="QIR16683.1"/>
    </source>
</evidence>
<evidence type="ECO:0000259" key="2">
    <source>
        <dbReference type="Pfam" id="PF08805"/>
    </source>
</evidence>
<gene>
    <name evidence="3" type="ORF">HBH39_18870</name>
</gene>
<feature type="domain" description="Type 4 secretion system PilS N-terminal" evidence="2">
    <location>
        <begin position="40"/>
        <end position="130"/>
    </location>
</feature>
<dbReference type="AlphaFoldDB" id="A0A6G9QRF7"/>
<keyword evidence="1" id="KW-0472">Membrane</keyword>
<name>A0A6G9QRF7_9GAMM</name>
<organism evidence="3 4">
    <name type="scientific">Shewanella aestuarii</name>
    <dbReference type="NCBI Taxonomy" id="1028752"/>
    <lineage>
        <taxon>Bacteria</taxon>
        <taxon>Pseudomonadati</taxon>
        <taxon>Pseudomonadota</taxon>
        <taxon>Gammaproteobacteria</taxon>
        <taxon>Alteromonadales</taxon>
        <taxon>Shewanellaceae</taxon>
        <taxon>Shewanella</taxon>
    </lineage>
</organism>
<geneLocation type="plasmid" evidence="3 4">
    <name>pPN3F2_2</name>
</geneLocation>
<dbReference type="RefSeq" id="WP_167680511.1">
    <property type="nucleotide sequence ID" value="NZ_CP050315.1"/>
</dbReference>
<sequence>MKVNKRQAGFTIMELVVALGVMGILMAIASKAFNDTSMAESHRLQTDIDKIAAQTVKYAAGGVFTGVSINVLCTDKYLNTDVCGTGDGAGANPWAGNYSVVASGTNRFLVTVTDVPTNVGPQIAKYYSKTARSVNYVPGTKALTLIFGT</sequence>
<reference evidence="3 4" key="1">
    <citation type="submission" date="2020-03" db="EMBL/GenBank/DDBJ databases">
        <title>Complete genome sequence of Shewanella sp.</title>
        <authorList>
            <person name="Kim Y.-S."/>
            <person name="Kim S.-J."/>
            <person name="Jung H.-K."/>
            <person name="Kim K.-H."/>
        </authorList>
    </citation>
    <scope>NUCLEOTIDE SEQUENCE [LARGE SCALE GENOMIC DNA]</scope>
    <source>
        <strain evidence="3 4">PN3F2</strain>
        <plasmid evidence="3 4">pPN3F2_2</plasmid>
    </source>
</reference>
<dbReference type="NCBIfam" id="TIGR02532">
    <property type="entry name" value="IV_pilin_GFxxxE"/>
    <property type="match status" value="1"/>
</dbReference>
<keyword evidence="1" id="KW-0812">Transmembrane</keyword>
<dbReference type="EMBL" id="CP050315">
    <property type="protein sequence ID" value="QIR16683.1"/>
    <property type="molecule type" value="Genomic_DNA"/>
</dbReference>
<dbReference type="SUPFAM" id="SSF54523">
    <property type="entry name" value="Pili subunits"/>
    <property type="match status" value="1"/>
</dbReference>
<protein>
    <submittedName>
        <fullName evidence="3">Prepilin-type N-terminal cleavage/methylation domain-containing protein</fullName>
    </submittedName>
</protein>
<dbReference type="InterPro" id="IPR012902">
    <property type="entry name" value="N_methyl_site"/>
</dbReference>
<keyword evidence="1" id="KW-1133">Transmembrane helix</keyword>
<keyword evidence="3" id="KW-0614">Plasmid</keyword>
<accession>A0A6G9QRF7</accession>
<dbReference type="Pfam" id="PF08805">
    <property type="entry name" value="PilS"/>
    <property type="match status" value="1"/>
</dbReference>
<dbReference type="Gene3D" id="3.30.700.10">
    <property type="entry name" value="Glycoprotein, Type 4 Pilin"/>
    <property type="match status" value="1"/>
</dbReference>
<evidence type="ECO:0000313" key="4">
    <source>
        <dbReference type="Proteomes" id="UP000502608"/>
    </source>
</evidence>
<keyword evidence="4" id="KW-1185">Reference proteome</keyword>
<feature type="transmembrane region" description="Helical" evidence="1">
    <location>
        <begin position="12"/>
        <end position="33"/>
    </location>
</feature>
<dbReference type="Pfam" id="PF07963">
    <property type="entry name" value="N_methyl"/>
    <property type="match status" value="1"/>
</dbReference>